<dbReference type="PIRSF" id="PIRSF018266">
    <property type="entry name" value="FecR"/>
    <property type="match status" value="1"/>
</dbReference>
<dbReference type="InterPro" id="IPR012373">
    <property type="entry name" value="Ferrdict_sens_TM"/>
</dbReference>
<dbReference type="RefSeq" id="WP_142531199.1">
    <property type="nucleotide sequence ID" value="NZ_CBCSJO010000017.1"/>
</dbReference>
<proteinExistence type="predicted"/>
<dbReference type="InterPro" id="IPR006860">
    <property type="entry name" value="FecR"/>
</dbReference>
<feature type="domain" description="FecR protein" evidence="2">
    <location>
        <begin position="121"/>
        <end position="222"/>
    </location>
</feature>
<gene>
    <name evidence="3" type="ORF">SAMN06265348_11943</name>
</gene>
<evidence type="ECO:0000256" key="1">
    <source>
        <dbReference type="SAM" id="Phobius"/>
    </source>
</evidence>
<reference evidence="3 4" key="1">
    <citation type="submission" date="2017-05" db="EMBL/GenBank/DDBJ databases">
        <authorList>
            <person name="Varghese N."/>
            <person name="Submissions S."/>
        </authorList>
    </citation>
    <scope>NUCLEOTIDE SEQUENCE [LARGE SCALE GENOMIC DNA]</scope>
    <source>
        <strain evidence="3 4">DSM 19036</strain>
    </source>
</reference>
<evidence type="ECO:0000313" key="4">
    <source>
        <dbReference type="Proteomes" id="UP000320300"/>
    </source>
</evidence>
<keyword evidence="1" id="KW-0812">Transmembrane</keyword>
<dbReference type="Gene3D" id="2.60.120.1440">
    <property type="match status" value="1"/>
</dbReference>
<evidence type="ECO:0000313" key="3">
    <source>
        <dbReference type="EMBL" id="SMO99035.1"/>
    </source>
</evidence>
<dbReference type="AlphaFoldDB" id="A0A521FS28"/>
<keyword evidence="1" id="KW-1133">Transmembrane helix</keyword>
<organism evidence="3 4">
    <name type="scientific">Pedobacter westerhofensis</name>
    <dbReference type="NCBI Taxonomy" id="425512"/>
    <lineage>
        <taxon>Bacteria</taxon>
        <taxon>Pseudomonadati</taxon>
        <taxon>Bacteroidota</taxon>
        <taxon>Sphingobacteriia</taxon>
        <taxon>Sphingobacteriales</taxon>
        <taxon>Sphingobacteriaceae</taxon>
        <taxon>Pedobacter</taxon>
    </lineage>
</organism>
<dbReference type="OrthoDB" id="1523489at2"/>
<keyword evidence="1" id="KW-0472">Membrane</keyword>
<evidence type="ECO:0000259" key="2">
    <source>
        <dbReference type="Pfam" id="PF04773"/>
    </source>
</evidence>
<keyword evidence="4" id="KW-1185">Reference proteome</keyword>
<sequence>MQAEKYQSFTTEDFLNDPEFIRFVREGDAEDTRFWTAYENSVVNLEAYRAAQKELKFIFTAKRIAMPASFETDLLARIEQSVDQQQRKKTVSRRLYLSISSAAAILAFVLLSFWLNTANVTVITRYGEKKSVTLPDGSIVMLNANSSIKYPLLWRINHRRHVELKGEAYFKVVHLNNDPINVADKDRFLVNTNRLHIEVLGTEFDVKDRNQTAKISLTKGRVSVLSLVSGKHYILQPKQMALETTEEALKIVQADPSVEHAWVDGNRKMQKTKVKDILQEFADVYGRRVVLSDPAMAEVQIDGTISFKSGETVLFVLANILNANVKKDSTTIILQAK</sequence>
<protein>
    <submittedName>
        <fullName evidence="3">FecR family protein</fullName>
    </submittedName>
</protein>
<dbReference type="EMBL" id="FXTN01000019">
    <property type="protein sequence ID" value="SMO99035.1"/>
    <property type="molecule type" value="Genomic_DNA"/>
</dbReference>
<name>A0A521FS28_9SPHI</name>
<dbReference type="Pfam" id="PF04773">
    <property type="entry name" value="FecR"/>
    <property type="match status" value="1"/>
</dbReference>
<dbReference type="Proteomes" id="UP000320300">
    <property type="component" value="Unassembled WGS sequence"/>
</dbReference>
<accession>A0A521FS28</accession>
<dbReference type="PANTHER" id="PTHR30273:SF2">
    <property type="entry name" value="PROTEIN FECR"/>
    <property type="match status" value="1"/>
</dbReference>
<dbReference type="Gene3D" id="3.55.50.30">
    <property type="match status" value="1"/>
</dbReference>
<dbReference type="PANTHER" id="PTHR30273">
    <property type="entry name" value="PERIPLASMIC SIGNAL SENSOR AND SIGMA FACTOR ACTIVATOR FECR-RELATED"/>
    <property type="match status" value="1"/>
</dbReference>
<dbReference type="GO" id="GO:0016989">
    <property type="term" value="F:sigma factor antagonist activity"/>
    <property type="evidence" value="ECO:0007669"/>
    <property type="project" value="TreeGrafter"/>
</dbReference>
<feature type="transmembrane region" description="Helical" evidence="1">
    <location>
        <begin position="95"/>
        <end position="115"/>
    </location>
</feature>